<gene>
    <name evidence="2" type="ORF">J41TS4_43930</name>
</gene>
<evidence type="ECO:0000313" key="3">
    <source>
        <dbReference type="Proteomes" id="UP000678895"/>
    </source>
</evidence>
<name>A0A920CMP5_9BACL</name>
<proteinExistence type="predicted"/>
<evidence type="ECO:0000313" key="2">
    <source>
        <dbReference type="EMBL" id="GIO44635.1"/>
    </source>
</evidence>
<dbReference type="EMBL" id="BORS01000020">
    <property type="protein sequence ID" value="GIO44635.1"/>
    <property type="molecule type" value="Genomic_DNA"/>
</dbReference>
<keyword evidence="3" id="KW-1185">Reference proteome</keyword>
<comment type="caution">
    <text evidence="2">The sequence shown here is derived from an EMBL/GenBank/DDBJ whole genome shotgun (WGS) entry which is preliminary data.</text>
</comment>
<accession>A0A920CMP5</accession>
<dbReference type="Proteomes" id="UP000678895">
    <property type="component" value="Unassembled WGS sequence"/>
</dbReference>
<sequence length="58" mass="6574">MLHIYRKKRNSKGQLTSEGELEGATCEGLLRSLLFADFFDWNKFSQGRNPLTKANANA</sequence>
<protein>
    <submittedName>
        <fullName evidence="2">Uncharacterized protein</fullName>
    </submittedName>
</protein>
<evidence type="ECO:0000256" key="1">
    <source>
        <dbReference type="SAM" id="MobiDB-lite"/>
    </source>
</evidence>
<organism evidence="2 3">
    <name type="scientific">Paenibacillus apis</name>
    <dbReference type="NCBI Taxonomy" id="1792174"/>
    <lineage>
        <taxon>Bacteria</taxon>
        <taxon>Bacillati</taxon>
        <taxon>Bacillota</taxon>
        <taxon>Bacilli</taxon>
        <taxon>Bacillales</taxon>
        <taxon>Paenibacillaceae</taxon>
        <taxon>Paenibacillus</taxon>
    </lineage>
</organism>
<feature type="region of interest" description="Disordered" evidence="1">
    <location>
        <begin position="1"/>
        <end position="20"/>
    </location>
</feature>
<feature type="compositionally biased region" description="Basic residues" evidence="1">
    <location>
        <begin position="1"/>
        <end position="11"/>
    </location>
</feature>
<reference evidence="2" key="1">
    <citation type="submission" date="2021-03" db="EMBL/GenBank/DDBJ databases">
        <title>Antimicrobial resistance genes in bacteria isolated from Japanese honey, and their potential for conferring macrolide and lincosamide resistance in the American foulbrood pathogen Paenibacillus larvae.</title>
        <authorList>
            <person name="Okamoto M."/>
            <person name="Kumagai M."/>
            <person name="Kanamori H."/>
            <person name="Takamatsu D."/>
        </authorList>
    </citation>
    <scope>NUCLEOTIDE SEQUENCE</scope>
    <source>
        <strain evidence="2">J41TS4</strain>
    </source>
</reference>
<dbReference type="AlphaFoldDB" id="A0A920CMP5"/>